<name>A0A699YRY0_HAELA</name>
<feature type="compositionally biased region" description="Polar residues" evidence="1">
    <location>
        <begin position="110"/>
        <end position="119"/>
    </location>
</feature>
<proteinExistence type="predicted"/>
<accession>A0A699YRY0</accession>
<dbReference type="AlphaFoldDB" id="A0A699YRY0"/>
<evidence type="ECO:0000313" key="3">
    <source>
        <dbReference type="Proteomes" id="UP000485058"/>
    </source>
</evidence>
<protein>
    <submittedName>
        <fullName evidence="2">Uncharacterized protein</fullName>
    </submittedName>
</protein>
<organism evidence="2 3">
    <name type="scientific">Haematococcus lacustris</name>
    <name type="common">Green alga</name>
    <name type="synonym">Haematococcus pluvialis</name>
    <dbReference type="NCBI Taxonomy" id="44745"/>
    <lineage>
        <taxon>Eukaryota</taxon>
        <taxon>Viridiplantae</taxon>
        <taxon>Chlorophyta</taxon>
        <taxon>core chlorophytes</taxon>
        <taxon>Chlorophyceae</taxon>
        <taxon>CS clade</taxon>
        <taxon>Chlamydomonadales</taxon>
        <taxon>Haematococcaceae</taxon>
        <taxon>Haematococcus</taxon>
    </lineage>
</organism>
<feature type="non-terminal residue" evidence="2">
    <location>
        <position position="1"/>
    </location>
</feature>
<feature type="compositionally biased region" description="Acidic residues" evidence="1">
    <location>
        <begin position="138"/>
        <end position="149"/>
    </location>
</feature>
<feature type="compositionally biased region" description="Basic and acidic residues" evidence="1">
    <location>
        <begin position="150"/>
        <end position="160"/>
    </location>
</feature>
<gene>
    <name evidence="2" type="ORF">HaLaN_04837</name>
</gene>
<feature type="region of interest" description="Disordered" evidence="1">
    <location>
        <begin position="104"/>
        <end position="161"/>
    </location>
</feature>
<sequence>MVRPLHPPAVVADRQQHSHSHLLAGKQGAITNQVSNRVYALLCVNGLRCMGTRLHPLPQIRFCIITEQPGAMSSITGDKLHQEAEDKLLQEKLQKYIRAKASKTVGTGAVKTQTGSCPSESGPPLVQPATQQSQELAQEYDPEDDASEDDERKYEYEGRKTLKARSQALVEVIREATKPASPKPMK</sequence>
<dbReference type="EMBL" id="BLLF01000251">
    <property type="protein sequence ID" value="GFH09656.1"/>
    <property type="molecule type" value="Genomic_DNA"/>
</dbReference>
<reference evidence="2 3" key="1">
    <citation type="submission" date="2020-02" db="EMBL/GenBank/DDBJ databases">
        <title>Draft genome sequence of Haematococcus lacustris strain NIES-144.</title>
        <authorList>
            <person name="Morimoto D."/>
            <person name="Nakagawa S."/>
            <person name="Yoshida T."/>
            <person name="Sawayama S."/>
        </authorList>
    </citation>
    <scope>NUCLEOTIDE SEQUENCE [LARGE SCALE GENOMIC DNA]</scope>
    <source>
        <strain evidence="2 3">NIES-144</strain>
    </source>
</reference>
<dbReference type="Proteomes" id="UP000485058">
    <property type="component" value="Unassembled WGS sequence"/>
</dbReference>
<keyword evidence="3" id="KW-1185">Reference proteome</keyword>
<evidence type="ECO:0000313" key="2">
    <source>
        <dbReference type="EMBL" id="GFH09656.1"/>
    </source>
</evidence>
<comment type="caution">
    <text evidence="2">The sequence shown here is derived from an EMBL/GenBank/DDBJ whole genome shotgun (WGS) entry which is preliminary data.</text>
</comment>
<evidence type="ECO:0000256" key="1">
    <source>
        <dbReference type="SAM" id="MobiDB-lite"/>
    </source>
</evidence>